<dbReference type="EMBL" id="SMAB01000004">
    <property type="protein sequence ID" value="TCS83517.1"/>
    <property type="molecule type" value="Genomic_DNA"/>
</dbReference>
<dbReference type="Pfam" id="PF05164">
    <property type="entry name" value="ZapA"/>
    <property type="match status" value="1"/>
</dbReference>
<dbReference type="GO" id="GO:0043093">
    <property type="term" value="P:FtsZ-dependent cytokinesis"/>
    <property type="evidence" value="ECO:0007669"/>
    <property type="project" value="TreeGrafter"/>
</dbReference>
<proteinExistence type="predicted"/>
<evidence type="ECO:0000256" key="4">
    <source>
        <dbReference type="ARBA" id="ARBA00022618"/>
    </source>
</evidence>
<evidence type="ECO:0000313" key="10">
    <source>
        <dbReference type="EMBL" id="TCS83517.1"/>
    </source>
</evidence>
<evidence type="ECO:0000256" key="2">
    <source>
        <dbReference type="ARBA" id="ARBA00015195"/>
    </source>
</evidence>
<dbReference type="GO" id="GO:0030428">
    <property type="term" value="C:cell septum"/>
    <property type="evidence" value="ECO:0007669"/>
    <property type="project" value="TreeGrafter"/>
</dbReference>
<organism evidence="10 11">
    <name type="scientific">Tepidibacillus fermentans</name>
    <dbReference type="NCBI Taxonomy" id="1281767"/>
    <lineage>
        <taxon>Bacteria</taxon>
        <taxon>Bacillati</taxon>
        <taxon>Bacillota</taxon>
        <taxon>Bacilli</taxon>
        <taxon>Bacillales</taxon>
        <taxon>Bacillaceae</taxon>
        <taxon>Tepidibacillus</taxon>
    </lineage>
</organism>
<dbReference type="InterPro" id="IPR036192">
    <property type="entry name" value="Cell_div_ZapA-like_sf"/>
</dbReference>
<accession>A0A4R3KIS3</accession>
<protein>
    <recommendedName>
        <fullName evidence="2">Cell division protein ZapA</fullName>
    </recommendedName>
    <alternativeName>
        <fullName evidence="9">Z ring-associated protein ZapA</fullName>
    </alternativeName>
</protein>
<dbReference type="GO" id="GO:0000917">
    <property type="term" value="P:division septum assembly"/>
    <property type="evidence" value="ECO:0007669"/>
    <property type="project" value="UniProtKB-KW"/>
</dbReference>
<evidence type="ECO:0000256" key="8">
    <source>
        <dbReference type="ARBA" id="ARBA00026068"/>
    </source>
</evidence>
<dbReference type="OrthoDB" id="9808604at2"/>
<evidence type="ECO:0000256" key="9">
    <source>
        <dbReference type="ARBA" id="ARBA00033158"/>
    </source>
</evidence>
<name>A0A4R3KIS3_9BACI</name>
<evidence type="ECO:0000256" key="6">
    <source>
        <dbReference type="ARBA" id="ARBA00023306"/>
    </source>
</evidence>
<keyword evidence="4 10" id="KW-0132">Cell division</keyword>
<dbReference type="InterPro" id="IPR007838">
    <property type="entry name" value="Cell_div_ZapA-like"/>
</dbReference>
<dbReference type="Gene3D" id="6.10.250.790">
    <property type="match status" value="1"/>
</dbReference>
<comment type="subcellular location">
    <subcellularLocation>
        <location evidence="1">Cytoplasm</location>
    </subcellularLocation>
</comment>
<dbReference type="InterPro" id="IPR053712">
    <property type="entry name" value="Bac_CellDiv_Activator"/>
</dbReference>
<dbReference type="GO" id="GO:0032153">
    <property type="term" value="C:cell division site"/>
    <property type="evidence" value="ECO:0007669"/>
    <property type="project" value="TreeGrafter"/>
</dbReference>
<dbReference type="SUPFAM" id="SSF102829">
    <property type="entry name" value="Cell division protein ZapA-like"/>
    <property type="match status" value="1"/>
</dbReference>
<keyword evidence="5" id="KW-0717">Septation</keyword>
<keyword evidence="11" id="KW-1185">Reference proteome</keyword>
<dbReference type="GO" id="GO:0000921">
    <property type="term" value="P:septin ring assembly"/>
    <property type="evidence" value="ECO:0007669"/>
    <property type="project" value="TreeGrafter"/>
</dbReference>
<dbReference type="PANTHER" id="PTHR34981">
    <property type="entry name" value="CELL DIVISION PROTEIN ZAPA"/>
    <property type="match status" value="1"/>
</dbReference>
<comment type="caution">
    <text evidence="10">The sequence shown here is derived from an EMBL/GenBank/DDBJ whole genome shotgun (WGS) entry which is preliminary data.</text>
</comment>
<sequence>MNEEQKNRLTISIYGQQYTIVGKASSNYLRMVSGYVDDKMRQIAGSNARLDTTKIAVLTAVNIADEYFRLKQEYDELRKLIEDGE</sequence>
<evidence type="ECO:0000256" key="5">
    <source>
        <dbReference type="ARBA" id="ARBA00023210"/>
    </source>
</evidence>
<dbReference type="AlphaFoldDB" id="A0A4R3KIS3"/>
<evidence type="ECO:0000256" key="1">
    <source>
        <dbReference type="ARBA" id="ARBA00004496"/>
    </source>
</evidence>
<evidence type="ECO:0000256" key="7">
    <source>
        <dbReference type="ARBA" id="ARBA00024910"/>
    </source>
</evidence>
<dbReference type="NCBIfam" id="NF010724">
    <property type="entry name" value="PRK14126.1"/>
    <property type="match status" value="1"/>
</dbReference>
<comment type="function">
    <text evidence="7">Activator of cell division through the inhibition of FtsZ GTPase activity, therefore promoting FtsZ assembly into bundles of protofilaments necessary for the formation of the division Z ring. It is recruited early at mid-cell but it is not essential for cell division.</text>
</comment>
<keyword evidence="6" id="KW-0131">Cell cycle</keyword>
<keyword evidence="3" id="KW-0963">Cytoplasm</keyword>
<evidence type="ECO:0000313" key="11">
    <source>
        <dbReference type="Proteomes" id="UP000295788"/>
    </source>
</evidence>
<dbReference type="PANTHER" id="PTHR34981:SF1">
    <property type="entry name" value="CELL DIVISION PROTEIN ZAPA"/>
    <property type="match status" value="1"/>
</dbReference>
<dbReference type="GO" id="GO:0005829">
    <property type="term" value="C:cytosol"/>
    <property type="evidence" value="ECO:0007669"/>
    <property type="project" value="TreeGrafter"/>
</dbReference>
<dbReference type="Proteomes" id="UP000295788">
    <property type="component" value="Unassembled WGS sequence"/>
</dbReference>
<comment type="subunit">
    <text evidence="8">Homodimer. Interacts with FtsZ.</text>
</comment>
<reference evidence="10 11" key="1">
    <citation type="submission" date="2019-03" db="EMBL/GenBank/DDBJ databases">
        <title>Genomic Encyclopedia of Type Strains, Phase IV (KMG-IV): sequencing the most valuable type-strain genomes for metagenomic binning, comparative biology and taxonomic classification.</title>
        <authorList>
            <person name="Goeker M."/>
        </authorList>
    </citation>
    <scope>NUCLEOTIDE SEQUENCE [LARGE SCALE GENOMIC DNA]</scope>
    <source>
        <strain evidence="10 11">DSM 23802</strain>
    </source>
</reference>
<evidence type="ECO:0000256" key="3">
    <source>
        <dbReference type="ARBA" id="ARBA00022490"/>
    </source>
</evidence>
<gene>
    <name evidence="10" type="ORF">EDD72_10463</name>
</gene>